<reference evidence="1" key="1">
    <citation type="submission" date="2023-04" db="EMBL/GenBank/DDBJ databases">
        <title>Ambrosiozyma monospora NBRC 10751.</title>
        <authorList>
            <person name="Ichikawa N."/>
            <person name="Sato H."/>
            <person name="Tonouchi N."/>
        </authorList>
    </citation>
    <scope>NUCLEOTIDE SEQUENCE</scope>
    <source>
        <strain evidence="1">NBRC 10751</strain>
    </source>
</reference>
<organism evidence="1 2">
    <name type="scientific">Ambrosiozyma monospora</name>
    <name type="common">Yeast</name>
    <name type="synonym">Endomycopsis monosporus</name>
    <dbReference type="NCBI Taxonomy" id="43982"/>
    <lineage>
        <taxon>Eukaryota</taxon>
        <taxon>Fungi</taxon>
        <taxon>Dikarya</taxon>
        <taxon>Ascomycota</taxon>
        <taxon>Saccharomycotina</taxon>
        <taxon>Pichiomycetes</taxon>
        <taxon>Pichiales</taxon>
        <taxon>Pichiaceae</taxon>
        <taxon>Ambrosiozyma</taxon>
    </lineage>
</organism>
<dbReference type="EMBL" id="BSXS01003865">
    <property type="protein sequence ID" value="GME82081.1"/>
    <property type="molecule type" value="Genomic_DNA"/>
</dbReference>
<sequence>MGSLTKSNMTFSKGTLNIDTFVNLLLAIKENKLTKNNAKLLLMHLVNNPEDQKVELSQLVEDFNLEKDTLDENEIQKFIDQVIQENPNVVNQIVKKGKVKKLNYLIGQCMRLSEGKIEPLEFEKRLQDKLNL</sequence>
<accession>A0ACB5T621</accession>
<gene>
    <name evidence="1" type="ORF">Amon02_000530400</name>
</gene>
<comment type="caution">
    <text evidence="1">The sequence shown here is derived from an EMBL/GenBank/DDBJ whole genome shotgun (WGS) entry which is preliminary data.</text>
</comment>
<protein>
    <submittedName>
        <fullName evidence="1">Unnamed protein product</fullName>
    </submittedName>
</protein>
<evidence type="ECO:0000313" key="1">
    <source>
        <dbReference type="EMBL" id="GME82081.1"/>
    </source>
</evidence>
<name>A0ACB5T621_AMBMO</name>
<proteinExistence type="predicted"/>
<dbReference type="Proteomes" id="UP001165064">
    <property type="component" value="Unassembled WGS sequence"/>
</dbReference>
<evidence type="ECO:0000313" key="2">
    <source>
        <dbReference type="Proteomes" id="UP001165064"/>
    </source>
</evidence>
<keyword evidence="2" id="KW-1185">Reference proteome</keyword>